<keyword evidence="2" id="KW-1185">Reference proteome</keyword>
<proteinExistence type="predicted"/>
<sequence>MSVEQIPTRSTIELLKDIEAIADRVDIKNPVLVKTKERPNSTKCKKTGAEHATKKMYMCSICSSAGHNSRSCLCK</sequence>
<reference evidence="1" key="1">
    <citation type="submission" date="2021-06" db="EMBL/GenBank/DDBJ databases">
        <authorList>
            <person name="Kallberg Y."/>
            <person name="Tangrot J."/>
            <person name="Rosling A."/>
        </authorList>
    </citation>
    <scope>NUCLEOTIDE SEQUENCE</scope>
    <source>
        <strain evidence="1">FL966</strain>
    </source>
</reference>
<accession>A0A9N9G8B7</accession>
<name>A0A9N9G8B7_9GLOM</name>
<protein>
    <submittedName>
        <fullName evidence="1">17195_t:CDS:1</fullName>
    </submittedName>
</protein>
<evidence type="ECO:0000313" key="2">
    <source>
        <dbReference type="Proteomes" id="UP000789759"/>
    </source>
</evidence>
<dbReference type="AlphaFoldDB" id="A0A9N9G8B7"/>
<dbReference type="Proteomes" id="UP000789759">
    <property type="component" value="Unassembled WGS sequence"/>
</dbReference>
<dbReference type="EMBL" id="CAJVQA010003821">
    <property type="protein sequence ID" value="CAG8584345.1"/>
    <property type="molecule type" value="Genomic_DNA"/>
</dbReference>
<organism evidence="1 2">
    <name type="scientific">Cetraspora pellucida</name>
    <dbReference type="NCBI Taxonomy" id="1433469"/>
    <lineage>
        <taxon>Eukaryota</taxon>
        <taxon>Fungi</taxon>
        <taxon>Fungi incertae sedis</taxon>
        <taxon>Mucoromycota</taxon>
        <taxon>Glomeromycotina</taxon>
        <taxon>Glomeromycetes</taxon>
        <taxon>Diversisporales</taxon>
        <taxon>Gigasporaceae</taxon>
        <taxon>Cetraspora</taxon>
    </lineage>
</organism>
<comment type="caution">
    <text evidence="1">The sequence shown here is derived from an EMBL/GenBank/DDBJ whole genome shotgun (WGS) entry which is preliminary data.</text>
</comment>
<gene>
    <name evidence="1" type="ORF">CPELLU_LOCUS6241</name>
</gene>
<evidence type="ECO:0000313" key="1">
    <source>
        <dbReference type="EMBL" id="CAG8584345.1"/>
    </source>
</evidence>